<name>A0A9Q1CUP9_CONCO</name>
<sequence>MHYGKLEEFVTLVTEAVPGLLTCRQRAQLIQGLRMRVNDAEAEVSAANFLELVQTLLKDPAQREHFFQDVFPVQFGLKYDATLQVLVWEFLSRLELLLPVPDLTQTASLLSAAPAGLEECMQCASHQQQLKTLLQHHKCFGQLTTNTLPSIDDCVVPSSWRRMGRARLRTWKEAVVTGNKKTGNNRVIALKWLPESQGNVNVNRPRNFSTRNGNTGWTLEANAHVFACSKCLVFHSDEGYLHQHMKTAHPEEYKEFLAATPASPFPCSSVSAAQAQSKSFLSQSELSKHQRCHTEERPYLCTQCGKGFKWEGALNRHTLIHTGERPYSCSQCGKTFLSSGELLKHQRFHTGERPFNCSLCGKTFMQYRYLKRRKRSHTGERPYSCPLCRKTFSCSTHLKRHARVHAEEKPFQCSKCGKGFSHSYLMKTHQQTHAVKEC</sequence>
<evidence type="ECO:0000259" key="9">
    <source>
        <dbReference type="PROSITE" id="PS50157"/>
    </source>
</evidence>
<feature type="domain" description="C2H2-type" evidence="9">
    <location>
        <begin position="411"/>
        <end position="438"/>
    </location>
</feature>
<organism evidence="10 11">
    <name type="scientific">Conger conger</name>
    <name type="common">Conger eel</name>
    <name type="synonym">Muraena conger</name>
    <dbReference type="NCBI Taxonomy" id="82655"/>
    <lineage>
        <taxon>Eukaryota</taxon>
        <taxon>Metazoa</taxon>
        <taxon>Chordata</taxon>
        <taxon>Craniata</taxon>
        <taxon>Vertebrata</taxon>
        <taxon>Euteleostomi</taxon>
        <taxon>Actinopterygii</taxon>
        <taxon>Neopterygii</taxon>
        <taxon>Teleostei</taxon>
        <taxon>Anguilliformes</taxon>
        <taxon>Congridae</taxon>
        <taxon>Conger</taxon>
    </lineage>
</organism>
<dbReference type="Gene3D" id="3.30.160.60">
    <property type="entry name" value="Classic Zinc Finger"/>
    <property type="match status" value="6"/>
</dbReference>
<dbReference type="FunFam" id="3.30.160.60:FF:000358">
    <property type="entry name" value="zinc finger protein 24"/>
    <property type="match status" value="1"/>
</dbReference>
<dbReference type="SMART" id="SM00355">
    <property type="entry name" value="ZnF_C2H2"/>
    <property type="match status" value="6"/>
</dbReference>
<keyword evidence="4" id="KW-0677">Repeat</keyword>
<evidence type="ECO:0000313" key="10">
    <source>
        <dbReference type="EMBL" id="KAJ8249685.1"/>
    </source>
</evidence>
<keyword evidence="5 8" id="KW-0863">Zinc-finger</keyword>
<evidence type="ECO:0000256" key="8">
    <source>
        <dbReference type="PROSITE-ProRule" id="PRU00042"/>
    </source>
</evidence>
<evidence type="ECO:0000313" key="11">
    <source>
        <dbReference type="Proteomes" id="UP001152803"/>
    </source>
</evidence>
<dbReference type="EMBL" id="JAFJMO010000019">
    <property type="protein sequence ID" value="KAJ8249685.1"/>
    <property type="molecule type" value="Genomic_DNA"/>
</dbReference>
<keyword evidence="7" id="KW-0539">Nucleus</keyword>
<evidence type="ECO:0000256" key="3">
    <source>
        <dbReference type="ARBA" id="ARBA00022723"/>
    </source>
</evidence>
<gene>
    <name evidence="10" type="ORF">COCON_G00229010</name>
</gene>
<accession>A0A9Q1CUP9</accession>
<dbReference type="SUPFAM" id="SSF57667">
    <property type="entry name" value="beta-beta-alpha zinc fingers"/>
    <property type="match status" value="3"/>
</dbReference>
<protein>
    <recommendedName>
        <fullName evidence="9">C2H2-type domain-containing protein</fullName>
    </recommendedName>
</protein>
<evidence type="ECO:0000256" key="1">
    <source>
        <dbReference type="ARBA" id="ARBA00004123"/>
    </source>
</evidence>
<feature type="domain" description="C2H2-type" evidence="9">
    <location>
        <begin position="299"/>
        <end position="326"/>
    </location>
</feature>
<dbReference type="InterPro" id="IPR029400">
    <property type="entry name" value="TINF2_N"/>
</dbReference>
<comment type="caution">
    <text evidence="10">The sequence shown here is derived from an EMBL/GenBank/DDBJ whole genome shotgun (WGS) entry which is preliminary data.</text>
</comment>
<dbReference type="InterPro" id="IPR036236">
    <property type="entry name" value="Znf_C2H2_sf"/>
</dbReference>
<evidence type="ECO:0000256" key="7">
    <source>
        <dbReference type="ARBA" id="ARBA00023242"/>
    </source>
</evidence>
<dbReference type="GO" id="GO:0008270">
    <property type="term" value="F:zinc ion binding"/>
    <property type="evidence" value="ECO:0007669"/>
    <property type="project" value="UniProtKB-KW"/>
</dbReference>
<feature type="domain" description="C2H2-type" evidence="9">
    <location>
        <begin position="327"/>
        <end position="354"/>
    </location>
</feature>
<dbReference type="CDD" id="cd11657">
    <property type="entry name" value="TIN2_N"/>
    <property type="match status" value="1"/>
</dbReference>
<dbReference type="AlphaFoldDB" id="A0A9Q1CUP9"/>
<evidence type="ECO:0000256" key="6">
    <source>
        <dbReference type="ARBA" id="ARBA00022833"/>
    </source>
</evidence>
<dbReference type="PROSITE" id="PS50157">
    <property type="entry name" value="ZINC_FINGER_C2H2_2"/>
    <property type="match status" value="6"/>
</dbReference>
<proteinExistence type="inferred from homology"/>
<evidence type="ECO:0000256" key="2">
    <source>
        <dbReference type="ARBA" id="ARBA00006991"/>
    </source>
</evidence>
<feature type="domain" description="C2H2-type" evidence="9">
    <location>
        <begin position="383"/>
        <end position="410"/>
    </location>
</feature>
<dbReference type="PROSITE" id="PS00028">
    <property type="entry name" value="ZINC_FINGER_C2H2_1"/>
    <property type="match status" value="4"/>
</dbReference>
<feature type="domain" description="C2H2-type" evidence="9">
    <location>
        <begin position="355"/>
        <end position="382"/>
    </location>
</feature>
<dbReference type="Proteomes" id="UP001152803">
    <property type="component" value="Unassembled WGS sequence"/>
</dbReference>
<keyword evidence="6" id="KW-0862">Zinc</keyword>
<dbReference type="PANTHER" id="PTHR24390">
    <property type="entry name" value="ZINC FINGER PROTEIN"/>
    <property type="match status" value="1"/>
</dbReference>
<evidence type="ECO:0000256" key="5">
    <source>
        <dbReference type="ARBA" id="ARBA00022771"/>
    </source>
</evidence>
<dbReference type="InterPro" id="IPR013087">
    <property type="entry name" value="Znf_C2H2_type"/>
</dbReference>
<dbReference type="Pfam" id="PF13894">
    <property type="entry name" value="zf-C2H2_4"/>
    <property type="match status" value="1"/>
</dbReference>
<dbReference type="GO" id="GO:0005634">
    <property type="term" value="C:nucleus"/>
    <property type="evidence" value="ECO:0007669"/>
    <property type="project" value="UniProtKB-SubCell"/>
</dbReference>
<dbReference type="FunFam" id="3.30.160.60:FF:002343">
    <property type="entry name" value="Zinc finger protein 33A"/>
    <property type="match status" value="2"/>
</dbReference>
<comment type="similarity">
    <text evidence="2">Belongs to the krueppel C2H2-type zinc-finger protein family.</text>
</comment>
<feature type="domain" description="C2H2-type" evidence="9">
    <location>
        <begin position="265"/>
        <end position="298"/>
    </location>
</feature>
<dbReference type="OrthoDB" id="9948370at2759"/>
<dbReference type="PANTHER" id="PTHR24390:SF260">
    <property type="entry name" value="ZINC FINGER PROTEIN 383-RELATED"/>
    <property type="match status" value="1"/>
</dbReference>
<reference evidence="10" key="1">
    <citation type="journal article" date="2023" name="Science">
        <title>Genome structures resolve the early diversification of teleost fishes.</title>
        <authorList>
            <person name="Parey E."/>
            <person name="Louis A."/>
            <person name="Montfort J."/>
            <person name="Bouchez O."/>
            <person name="Roques C."/>
            <person name="Iampietro C."/>
            <person name="Lluch J."/>
            <person name="Castinel A."/>
            <person name="Donnadieu C."/>
            <person name="Desvignes T."/>
            <person name="Floi Bucao C."/>
            <person name="Jouanno E."/>
            <person name="Wen M."/>
            <person name="Mejri S."/>
            <person name="Dirks R."/>
            <person name="Jansen H."/>
            <person name="Henkel C."/>
            <person name="Chen W.J."/>
            <person name="Zahm M."/>
            <person name="Cabau C."/>
            <person name="Klopp C."/>
            <person name="Thompson A.W."/>
            <person name="Robinson-Rechavi M."/>
            <person name="Braasch I."/>
            <person name="Lecointre G."/>
            <person name="Bobe J."/>
            <person name="Postlethwait J.H."/>
            <person name="Berthelot C."/>
            <person name="Roest Crollius H."/>
            <person name="Guiguen Y."/>
        </authorList>
    </citation>
    <scope>NUCLEOTIDE SEQUENCE</scope>
    <source>
        <strain evidence="10">Concon-B</strain>
    </source>
</reference>
<dbReference type="GO" id="GO:0000978">
    <property type="term" value="F:RNA polymerase II cis-regulatory region sequence-specific DNA binding"/>
    <property type="evidence" value="ECO:0007669"/>
    <property type="project" value="TreeGrafter"/>
</dbReference>
<comment type="subcellular location">
    <subcellularLocation>
        <location evidence="1">Nucleus</location>
    </subcellularLocation>
</comment>
<dbReference type="Pfam" id="PF14973">
    <property type="entry name" value="TINF2_N"/>
    <property type="match status" value="2"/>
</dbReference>
<keyword evidence="3" id="KW-0479">Metal-binding</keyword>
<keyword evidence="11" id="KW-1185">Reference proteome</keyword>
<dbReference type="GO" id="GO:0006357">
    <property type="term" value="P:regulation of transcription by RNA polymerase II"/>
    <property type="evidence" value="ECO:0007669"/>
    <property type="project" value="TreeGrafter"/>
</dbReference>
<dbReference type="FunFam" id="3.30.160.60:FF:001927">
    <property type="entry name" value="Zinc finger protein 1184"/>
    <property type="match status" value="1"/>
</dbReference>
<dbReference type="GO" id="GO:0003700">
    <property type="term" value="F:DNA-binding transcription factor activity"/>
    <property type="evidence" value="ECO:0007669"/>
    <property type="project" value="TreeGrafter"/>
</dbReference>
<evidence type="ECO:0000256" key="4">
    <source>
        <dbReference type="ARBA" id="ARBA00022737"/>
    </source>
</evidence>
<dbReference type="FunFam" id="3.30.160.60:FF:001016">
    <property type="entry name" value="zinc finger protein 850-like"/>
    <property type="match status" value="1"/>
</dbReference>
<dbReference type="Pfam" id="PF00096">
    <property type="entry name" value="zf-C2H2"/>
    <property type="match status" value="2"/>
</dbReference>